<dbReference type="InParanoid" id="D8Q0N4"/>
<name>D8Q0N4_SCHCM</name>
<proteinExistence type="predicted"/>
<dbReference type="STRING" id="578458.D8Q0N4"/>
<sequence length="355" mass="39241">MSLDKNLFTLLFRQRDDDPASVDLVDPAGTVHYQKRLAAGPVYRAEVTDPLTQSLLASATAPAALNKAKTLELYNPNSVVELKHTGLLTFKWTFKWGEHEFEWKREACYLIRKPDPAVMVAITKEPTGKIQTTSVQILDYNLNRFDIDDRKGLELVILTALLTFQDYNIAAKAPKGSTSATATPSRTNSADALLAPPPVTNVAIATPLPPAPSTPAHFVDVPPPSAINRVAEAERERALFSVVRVGDDMNVKSYSQFCCNLLKDDTLMYITVKSSIAKHVDKTMKVAEKVNKDYRKVVKKDSADLHQYVSWDFPAAEDDKKGKKKKSKKGTPPTGVIVHLSKKAMPELEPKLSTP</sequence>
<evidence type="ECO:0000256" key="1">
    <source>
        <dbReference type="SAM" id="MobiDB-lite"/>
    </source>
</evidence>
<protein>
    <submittedName>
        <fullName evidence="2">Uncharacterized protein</fullName>
    </submittedName>
</protein>
<gene>
    <name evidence="2" type="ORF">SCHCODRAFT_53639</name>
</gene>
<dbReference type="HOGENOM" id="CLU_024142_1_0_1"/>
<evidence type="ECO:0000313" key="3">
    <source>
        <dbReference type="Proteomes" id="UP000007431"/>
    </source>
</evidence>
<dbReference type="EMBL" id="GL377305">
    <property type="protein sequence ID" value="EFI97778.1"/>
    <property type="molecule type" value="Genomic_DNA"/>
</dbReference>
<dbReference type="AlphaFoldDB" id="D8Q0N4"/>
<feature type="non-terminal residue" evidence="2">
    <location>
        <position position="355"/>
    </location>
</feature>
<evidence type="ECO:0000313" key="2">
    <source>
        <dbReference type="EMBL" id="EFI97778.1"/>
    </source>
</evidence>
<feature type="region of interest" description="Disordered" evidence="1">
    <location>
        <begin position="316"/>
        <end position="355"/>
    </location>
</feature>
<accession>D8Q0N4</accession>
<keyword evidence="3" id="KW-1185">Reference proteome</keyword>
<dbReference type="Proteomes" id="UP000007431">
    <property type="component" value="Unassembled WGS sequence"/>
</dbReference>
<feature type="compositionally biased region" description="Basic and acidic residues" evidence="1">
    <location>
        <begin position="344"/>
        <end position="355"/>
    </location>
</feature>
<dbReference type="VEuPathDB" id="FungiDB:SCHCODRAFT_02618535"/>
<dbReference type="OMA" id="LHYNIER"/>
<organism evidence="3">
    <name type="scientific">Schizophyllum commune (strain H4-8 / FGSC 9210)</name>
    <name type="common">Split gill fungus</name>
    <dbReference type="NCBI Taxonomy" id="578458"/>
    <lineage>
        <taxon>Eukaryota</taxon>
        <taxon>Fungi</taxon>
        <taxon>Dikarya</taxon>
        <taxon>Basidiomycota</taxon>
        <taxon>Agaricomycotina</taxon>
        <taxon>Agaricomycetes</taxon>
        <taxon>Agaricomycetidae</taxon>
        <taxon>Agaricales</taxon>
        <taxon>Schizophyllaceae</taxon>
        <taxon>Schizophyllum</taxon>
    </lineage>
</organism>
<dbReference type="eggNOG" id="ENOG502S7D8">
    <property type="taxonomic scope" value="Eukaryota"/>
</dbReference>
<reference evidence="2 3" key="1">
    <citation type="journal article" date="2010" name="Nat. Biotechnol.">
        <title>Genome sequence of the model mushroom Schizophyllum commune.</title>
        <authorList>
            <person name="Ohm R.A."/>
            <person name="de Jong J.F."/>
            <person name="Lugones L.G."/>
            <person name="Aerts A."/>
            <person name="Kothe E."/>
            <person name="Stajich J.E."/>
            <person name="de Vries R.P."/>
            <person name="Record E."/>
            <person name="Levasseur A."/>
            <person name="Baker S.E."/>
            <person name="Bartholomew K.A."/>
            <person name="Coutinho P.M."/>
            <person name="Erdmann S."/>
            <person name="Fowler T.J."/>
            <person name="Gathman A.C."/>
            <person name="Lombard V."/>
            <person name="Henrissat B."/>
            <person name="Knabe N."/>
            <person name="Kuees U."/>
            <person name="Lilly W.W."/>
            <person name="Lindquist E."/>
            <person name="Lucas S."/>
            <person name="Magnuson J.K."/>
            <person name="Piumi F."/>
            <person name="Raudaskoski M."/>
            <person name="Salamov A."/>
            <person name="Schmutz J."/>
            <person name="Schwarze F.W.M.R."/>
            <person name="vanKuyk P.A."/>
            <person name="Horton J.S."/>
            <person name="Grigoriev I.V."/>
            <person name="Woesten H.A.B."/>
        </authorList>
    </citation>
    <scope>NUCLEOTIDE SEQUENCE [LARGE SCALE GENOMIC DNA]</scope>
    <source>
        <strain evidence="3">H4-8 / FGSC 9210</strain>
    </source>
</reference>